<reference evidence="15" key="1">
    <citation type="submission" date="2019-04" db="EMBL/GenBank/DDBJ databases">
        <title>Nocardioides xinjiangensis sp. nov.</title>
        <authorList>
            <person name="Liu S."/>
        </authorList>
    </citation>
    <scope>NUCLEOTIDE SEQUENCE [LARGE SCALE GENOMIC DNA]</scope>
    <source>
        <strain evidence="15">18</strain>
    </source>
</reference>
<dbReference type="InterPro" id="IPR026593">
    <property type="entry name" value="SecY"/>
</dbReference>
<evidence type="ECO:0000313" key="14">
    <source>
        <dbReference type="EMBL" id="THV35734.1"/>
    </source>
</evidence>
<dbReference type="HAMAP" id="MF_01465">
    <property type="entry name" value="SecY"/>
    <property type="match status" value="1"/>
</dbReference>
<evidence type="ECO:0000256" key="13">
    <source>
        <dbReference type="RuleBase" id="RU004349"/>
    </source>
</evidence>
<dbReference type="RefSeq" id="WP_136536891.1">
    <property type="nucleotide sequence ID" value="NZ_STGY01000073.1"/>
</dbReference>
<reference evidence="14 15" key="2">
    <citation type="submission" date="2019-05" db="EMBL/GenBank/DDBJ databases">
        <title>Glycomyces buryatensis sp. nov.</title>
        <authorList>
            <person name="Nikitina E."/>
        </authorList>
    </citation>
    <scope>NUCLEOTIDE SEQUENCE [LARGE SCALE GENOMIC DNA]</scope>
    <source>
        <strain evidence="14 15">18</strain>
    </source>
</reference>
<dbReference type="InterPro" id="IPR023201">
    <property type="entry name" value="SecY_dom_sf"/>
</dbReference>
<dbReference type="PANTHER" id="PTHR10906">
    <property type="entry name" value="SECY/SEC61-ALPHA FAMILY MEMBER"/>
    <property type="match status" value="1"/>
</dbReference>
<dbReference type="Gene3D" id="1.10.3370.10">
    <property type="entry name" value="SecY subunit domain"/>
    <property type="match status" value="1"/>
</dbReference>
<dbReference type="NCBIfam" id="TIGR00967">
    <property type="entry name" value="3a0501s007"/>
    <property type="match status" value="1"/>
</dbReference>
<dbReference type="GO" id="GO:0006605">
    <property type="term" value="P:protein targeting"/>
    <property type="evidence" value="ECO:0007669"/>
    <property type="project" value="UniProtKB-UniRule"/>
</dbReference>
<comment type="function">
    <text evidence="10 11">The central subunit of the protein translocation channel SecYEG. Consists of two halves formed by TMs 1-5 and 6-10. These two domains form a lateral gate at the front which open onto the bilayer between TMs 2 and 7, and are clamped together by SecE at the back. The channel is closed by both a pore ring composed of hydrophobic SecY resides and a short helix (helix 2A) on the extracellular side of the membrane which forms a plug. The plug probably moves laterally to allow the channel to open. The ring and the pore may move independently.</text>
</comment>
<dbReference type="EMBL" id="STGY01000073">
    <property type="protein sequence ID" value="THV35734.1"/>
    <property type="molecule type" value="Genomic_DNA"/>
</dbReference>
<dbReference type="OrthoDB" id="9809248at2"/>
<dbReference type="Pfam" id="PF00344">
    <property type="entry name" value="SecY"/>
    <property type="match status" value="1"/>
</dbReference>
<keyword evidence="4 10" id="KW-0812">Transmembrane</keyword>
<keyword evidence="3 10" id="KW-0813">Transport</keyword>
<keyword evidence="7 10" id="KW-0811">Translocation</keyword>
<evidence type="ECO:0000256" key="12">
    <source>
        <dbReference type="RuleBase" id="RU003484"/>
    </source>
</evidence>
<evidence type="ECO:0000256" key="11">
    <source>
        <dbReference type="RuleBase" id="RU000537"/>
    </source>
</evidence>
<feature type="transmembrane region" description="Helical" evidence="10">
    <location>
        <begin position="197"/>
        <end position="217"/>
    </location>
</feature>
<dbReference type="PROSITE" id="PS00756">
    <property type="entry name" value="SECY_2"/>
    <property type="match status" value="1"/>
</dbReference>
<dbReference type="PROSITE" id="PS00755">
    <property type="entry name" value="SECY_1"/>
    <property type="match status" value="1"/>
</dbReference>
<evidence type="ECO:0000313" key="15">
    <source>
        <dbReference type="Proteomes" id="UP000308760"/>
    </source>
</evidence>
<feature type="transmembrane region" description="Helical" evidence="10">
    <location>
        <begin position="407"/>
        <end position="428"/>
    </location>
</feature>
<dbReference type="PIRSF" id="PIRSF004557">
    <property type="entry name" value="SecY"/>
    <property type="match status" value="1"/>
</dbReference>
<comment type="subunit">
    <text evidence="10">Component of the Sec protein translocase complex. Heterotrimer consisting of SecY, SecE and SecG subunits. The heterotrimers can form oligomers, although 1 heterotrimer is thought to be able to translocate proteins. Interacts with the ribosome. Interacts with SecDF, and other proteins may be involved. Interacts with SecA.</text>
</comment>
<comment type="caution">
    <text evidence="10">Lacks conserved residue(s) required for the propagation of feature annotation.</text>
</comment>
<dbReference type="FunFam" id="1.10.3370.10:FF:000001">
    <property type="entry name" value="Preprotein translocase subunit SecY"/>
    <property type="match status" value="1"/>
</dbReference>
<feature type="transmembrane region" description="Helical" evidence="10">
    <location>
        <begin position="321"/>
        <end position="343"/>
    </location>
</feature>
<organism evidence="14 15">
    <name type="scientific">Glycomyces buryatensis</name>
    <dbReference type="NCBI Taxonomy" id="2570927"/>
    <lineage>
        <taxon>Bacteria</taxon>
        <taxon>Bacillati</taxon>
        <taxon>Actinomycetota</taxon>
        <taxon>Actinomycetes</taxon>
        <taxon>Glycomycetales</taxon>
        <taxon>Glycomycetaceae</taxon>
        <taxon>Glycomyces</taxon>
    </lineage>
</organism>
<evidence type="ECO:0000256" key="9">
    <source>
        <dbReference type="ARBA" id="ARBA00039733"/>
    </source>
</evidence>
<evidence type="ECO:0000256" key="4">
    <source>
        <dbReference type="ARBA" id="ARBA00022692"/>
    </source>
</evidence>
<dbReference type="InterPro" id="IPR030659">
    <property type="entry name" value="SecY_CS"/>
</dbReference>
<evidence type="ECO:0000256" key="3">
    <source>
        <dbReference type="ARBA" id="ARBA00022448"/>
    </source>
</evidence>
<keyword evidence="5 10" id="KW-0653">Protein transport</keyword>
<dbReference type="GO" id="GO:0005886">
    <property type="term" value="C:plasma membrane"/>
    <property type="evidence" value="ECO:0007669"/>
    <property type="project" value="UniProtKB-SubCell"/>
</dbReference>
<keyword evidence="6 10" id="KW-1133">Transmembrane helix</keyword>
<feature type="transmembrane region" description="Helical" evidence="10">
    <location>
        <begin position="383"/>
        <end position="401"/>
    </location>
</feature>
<evidence type="ECO:0000256" key="5">
    <source>
        <dbReference type="ARBA" id="ARBA00022927"/>
    </source>
</evidence>
<feature type="transmembrane region" description="Helical" evidence="10">
    <location>
        <begin position="162"/>
        <end position="185"/>
    </location>
</feature>
<keyword evidence="10" id="KW-1003">Cell membrane</keyword>
<keyword evidence="8 10" id="KW-0472">Membrane</keyword>
<dbReference type="InterPro" id="IPR002208">
    <property type="entry name" value="SecY/SEC61-alpha"/>
</dbReference>
<comment type="similarity">
    <text evidence="2 10 13">Belongs to the SecY/SEC61-alpha family.</text>
</comment>
<dbReference type="SUPFAM" id="SSF103491">
    <property type="entry name" value="Preprotein translocase SecY subunit"/>
    <property type="match status" value="1"/>
</dbReference>
<evidence type="ECO:0000256" key="8">
    <source>
        <dbReference type="ARBA" id="ARBA00023136"/>
    </source>
</evidence>
<feature type="transmembrane region" description="Helical" evidence="10">
    <location>
        <begin position="223"/>
        <end position="243"/>
    </location>
</feature>
<proteinExistence type="inferred from homology"/>
<feature type="transmembrane region" description="Helical" evidence="10">
    <location>
        <begin position="117"/>
        <end position="136"/>
    </location>
</feature>
<comment type="caution">
    <text evidence="14">The sequence shown here is derived from an EMBL/GenBank/DDBJ whole genome shotgun (WGS) entry which is preliminary data.</text>
</comment>
<evidence type="ECO:0000256" key="6">
    <source>
        <dbReference type="ARBA" id="ARBA00022989"/>
    </source>
</evidence>
<sequence length="445" mass="48905">MLSAFISAFRTPDLRKKILFTLMIIGLYRLGAQMPSPGVDYAAVQTCLDIAPDDDAGAFGLLNMFTGGALLQLSVFALGVMPYITSSIIMQLLTVVIPRLEQLRKEGQPGQVKITQYTRYLTLGLALLQAASYIALARSGVLFQTTCPDEILPDLSGSEANIPYWMTIVVVVSVMVAGTAMIMWFGEQITERGVGNGMSLLIFASIAAQMPGQFWGLKNSEGWFMFGAIVAVGIAILVAVIFIEQSQRRIPVQYAKKMVGRRAYGGTSTYIPLKVNQAGVIPVIFGSSLLYIPTLFLQLNAGSDSWWTNFIDRYLIDQGSWVYILVYTALIIFFTYFYVSITFKVDDVAENMKKAGGFIPGVRPGKPTATYLQRVLSRLTFPGSLYLATIAILPNLAIIAFGNQQLFAQFPFGGTSVLIMVGVGLESVKQIESQLMQRHYEGFLR</sequence>
<dbReference type="PRINTS" id="PR00303">
    <property type="entry name" value="SECYTRNLCASE"/>
</dbReference>
<feature type="transmembrane region" description="Helical" evidence="10">
    <location>
        <begin position="280"/>
        <end position="301"/>
    </location>
</feature>
<evidence type="ECO:0000256" key="7">
    <source>
        <dbReference type="ARBA" id="ARBA00023010"/>
    </source>
</evidence>
<comment type="subcellular location">
    <subcellularLocation>
        <location evidence="10">Cell membrane</location>
        <topology evidence="10">Multi-pass membrane protein</topology>
    </subcellularLocation>
    <subcellularLocation>
        <location evidence="1 12">Membrane</location>
        <topology evidence="1 12">Multi-pass membrane protein</topology>
    </subcellularLocation>
</comment>
<dbReference type="Proteomes" id="UP000308760">
    <property type="component" value="Unassembled WGS sequence"/>
</dbReference>
<dbReference type="GO" id="GO:0043952">
    <property type="term" value="P:protein transport by the Sec complex"/>
    <property type="evidence" value="ECO:0007669"/>
    <property type="project" value="UniProtKB-UniRule"/>
</dbReference>
<evidence type="ECO:0000256" key="1">
    <source>
        <dbReference type="ARBA" id="ARBA00004141"/>
    </source>
</evidence>
<gene>
    <name evidence="10 14" type="primary">secY</name>
    <name evidence="14" type="ORF">FAB82_22945</name>
</gene>
<protein>
    <recommendedName>
        <fullName evidence="9 10">Protein translocase subunit SecY</fullName>
    </recommendedName>
</protein>
<name>A0A4S8Q637_9ACTN</name>
<evidence type="ECO:0000256" key="2">
    <source>
        <dbReference type="ARBA" id="ARBA00005751"/>
    </source>
</evidence>
<keyword evidence="15" id="KW-1185">Reference proteome</keyword>
<evidence type="ECO:0000256" key="10">
    <source>
        <dbReference type="HAMAP-Rule" id="MF_01465"/>
    </source>
</evidence>
<accession>A0A4S8Q637</accession>
<dbReference type="GO" id="GO:0065002">
    <property type="term" value="P:intracellular protein transmembrane transport"/>
    <property type="evidence" value="ECO:0007669"/>
    <property type="project" value="UniProtKB-UniRule"/>
</dbReference>
<feature type="transmembrane region" description="Helical" evidence="10">
    <location>
        <begin position="69"/>
        <end position="96"/>
    </location>
</feature>
<dbReference type="AlphaFoldDB" id="A0A4S8Q637"/>